<keyword evidence="6" id="KW-0175">Coiled coil</keyword>
<comment type="subcellular location">
    <subcellularLocation>
        <location evidence="1">Membrane</location>
        <topology evidence="1">Multi-pass membrane protein</topology>
    </subcellularLocation>
</comment>
<dbReference type="Proteomes" id="UP001162640">
    <property type="component" value="Unassembled WGS sequence"/>
</dbReference>
<feature type="transmembrane region" description="Helical" evidence="8">
    <location>
        <begin position="794"/>
        <end position="822"/>
    </location>
</feature>
<feature type="domain" description="TMC" evidence="9">
    <location>
        <begin position="740"/>
        <end position="845"/>
    </location>
</feature>
<dbReference type="PANTHER" id="PTHR23302">
    <property type="entry name" value="TRANSMEMBRANE CHANNEL-RELATED"/>
    <property type="match status" value="1"/>
</dbReference>
<feature type="compositionally biased region" description="Acidic residues" evidence="7">
    <location>
        <begin position="158"/>
        <end position="168"/>
    </location>
</feature>
<keyword evidence="3 8" id="KW-0812">Transmembrane</keyword>
<evidence type="ECO:0000256" key="1">
    <source>
        <dbReference type="ARBA" id="ARBA00004141"/>
    </source>
</evidence>
<feature type="transmembrane region" description="Helical" evidence="8">
    <location>
        <begin position="594"/>
        <end position="613"/>
    </location>
</feature>
<feature type="transmembrane region" description="Helical" evidence="8">
    <location>
        <begin position="949"/>
        <end position="969"/>
    </location>
</feature>
<feature type="transmembrane region" description="Helical" evidence="8">
    <location>
        <begin position="851"/>
        <end position="872"/>
    </location>
</feature>
<feature type="coiled-coil region" evidence="6">
    <location>
        <begin position="264"/>
        <end position="298"/>
    </location>
</feature>
<evidence type="ECO:0000256" key="8">
    <source>
        <dbReference type="SAM" id="Phobius"/>
    </source>
</evidence>
<gene>
    <name evidence="10" type="ORF">TL16_g06984</name>
</gene>
<comment type="similarity">
    <text evidence="2">Belongs to the TMC family.</text>
</comment>
<feature type="compositionally biased region" description="Basic and acidic residues" evidence="7">
    <location>
        <begin position="172"/>
        <end position="182"/>
    </location>
</feature>
<evidence type="ECO:0000256" key="6">
    <source>
        <dbReference type="SAM" id="Coils"/>
    </source>
</evidence>
<feature type="transmembrane region" description="Helical" evidence="8">
    <location>
        <begin position="633"/>
        <end position="654"/>
    </location>
</feature>
<feature type="transmembrane region" description="Helical" evidence="8">
    <location>
        <begin position="749"/>
        <end position="773"/>
    </location>
</feature>
<dbReference type="InterPro" id="IPR038900">
    <property type="entry name" value="TMC"/>
</dbReference>
<keyword evidence="4 8" id="KW-1133">Transmembrane helix</keyword>
<dbReference type="PANTHER" id="PTHR23302:SF24">
    <property type="entry name" value="TMC DOMAIN-CONTAINING PROTEIN"/>
    <property type="match status" value="1"/>
</dbReference>
<reference evidence="11" key="1">
    <citation type="journal article" date="2023" name="Commun. Biol.">
        <title>Genome analysis of Parmales, the sister group of diatoms, reveals the evolutionary specialization of diatoms from phago-mixotrophs to photoautotrophs.</title>
        <authorList>
            <person name="Ban H."/>
            <person name="Sato S."/>
            <person name="Yoshikawa S."/>
            <person name="Yamada K."/>
            <person name="Nakamura Y."/>
            <person name="Ichinomiya M."/>
            <person name="Sato N."/>
            <person name="Blanc-Mathieu R."/>
            <person name="Endo H."/>
            <person name="Kuwata A."/>
            <person name="Ogata H."/>
        </authorList>
    </citation>
    <scope>NUCLEOTIDE SEQUENCE [LARGE SCALE GENOMIC DNA]</scope>
</reference>
<dbReference type="Pfam" id="PF07810">
    <property type="entry name" value="TMC"/>
    <property type="match status" value="1"/>
</dbReference>
<evidence type="ECO:0000256" key="2">
    <source>
        <dbReference type="ARBA" id="ARBA00006510"/>
    </source>
</evidence>
<comment type="caution">
    <text evidence="10">The sequence shown here is derived from an EMBL/GenBank/DDBJ whole genome shotgun (WGS) entry which is preliminary data.</text>
</comment>
<feature type="transmembrane region" description="Helical" evidence="8">
    <location>
        <begin position="675"/>
        <end position="695"/>
    </location>
</feature>
<evidence type="ECO:0000259" key="9">
    <source>
        <dbReference type="Pfam" id="PF07810"/>
    </source>
</evidence>
<protein>
    <recommendedName>
        <fullName evidence="9">TMC domain-containing protein</fullName>
    </recommendedName>
</protein>
<evidence type="ECO:0000313" key="11">
    <source>
        <dbReference type="Proteomes" id="UP001162640"/>
    </source>
</evidence>
<dbReference type="GO" id="GO:0008381">
    <property type="term" value="F:mechanosensitive monoatomic ion channel activity"/>
    <property type="evidence" value="ECO:0007669"/>
    <property type="project" value="TreeGrafter"/>
</dbReference>
<dbReference type="EMBL" id="BLQM01000216">
    <property type="protein sequence ID" value="GMH76135.1"/>
    <property type="molecule type" value="Genomic_DNA"/>
</dbReference>
<feature type="region of interest" description="Disordered" evidence="7">
    <location>
        <begin position="341"/>
        <end position="363"/>
    </location>
</feature>
<feature type="compositionally biased region" description="Acidic residues" evidence="7">
    <location>
        <begin position="209"/>
        <end position="219"/>
    </location>
</feature>
<evidence type="ECO:0000313" key="10">
    <source>
        <dbReference type="EMBL" id="GMH76135.1"/>
    </source>
</evidence>
<feature type="transmembrane region" description="Helical" evidence="8">
    <location>
        <begin position="492"/>
        <end position="510"/>
    </location>
</feature>
<dbReference type="InterPro" id="IPR012496">
    <property type="entry name" value="TMC_dom"/>
</dbReference>
<dbReference type="AlphaFoldDB" id="A0A9W7AYA2"/>
<sequence>MNFQAYANQATSYANQAKTLAQKEVAQAGKLAADAQHSLKKVQKKGFKSIGLSVDAVSSDSDSDSDDGNENKKGDNLMLDSAKFMRNLTKVTQAGIFGRSEAQQDGGDSDDEMVGFGVEEQSSGGRRGNPGRGLSSEVKSANYAKDRVLSDMLEGNLDFDLDIDDDGVIVDNNKREEEERRRVKEKKKKMGGSGDNIGEDRQQQGGNKDEDEEGGDGNDSESGSEIGFGGEGDFNDGVPIEKYKALEMRLVAVVKKVKTSRKEFKDMRKKFRKADKEVVQFKQENEELNKEVVELDAKVRREGEGEAKWGMCNYAFLTRLRDGNIQSINLHATATRGVHEPGGAGWGRWGRGGGAGGAALEEQRRKQREDARKALFAGGGDDDDEGLFHVNVQDMSFIKDLIIRVTKYINKRMPLAADIRTVQGHFGSSVASFFSFYRWIIITNVWAGILCLVFLILHFYSLYQVSYENIFTFYLLLPGFMATSSYGTADRYQYLALIMLLPMILFFDAIRKWINEDANSKIITSIEAEQANIKFAKQFLCCWDHGLTLNTDVEDLMCTIGSNMNTMIAVEKEKGKTLERSFNEKVKLFAKRSLGILMYICLLLASWASILYLKAQSEQVAEKLASYIEGAAYLSTSIVPGAVTVINAIVPMVIDKITKFESWDSEKTVQNVLLMKMYLAKILMVLIQFVSNLFLGDPILFTSSTSTYFGYDMSQLADAAARYKIRKNLETPFDSASFNCRLDQVGASFIQIVTVDFVLSKVIALGTSYAMTLKSKIQKKDFKREEFTVSKKMVNLLYFQGLIFLTISYAPLFTFIILVFQYSSFKFEKVMLFKFGTKPKKEWKAQDAGNFFIKFYLITVVVTGLLSVYLFLSSTTHAKQLKFLNSTITYCPTDDEIAGGAEVTETCTTLNATEINNEAKKMCGPFTEETSAWDMVKKDISSFPTLAQIVYEVIVNVLIVWFIVLFFFLKSHFAESSLGVAETSINEKERAFESSALANESKIRKLTKQINKLELAAQAAAGD</sequence>
<feature type="region of interest" description="Disordered" evidence="7">
    <location>
        <begin position="158"/>
        <end position="233"/>
    </location>
</feature>
<evidence type="ECO:0000256" key="4">
    <source>
        <dbReference type="ARBA" id="ARBA00022989"/>
    </source>
</evidence>
<feature type="transmembrane region" description="Helical" evidence="8">
    <location>
        <begin position="436"/>
        <end position="457"/>
    </location>
</feature>
<proteinExistence type="inferred from homology"/>
<evidence type="ECO:0000256" key="7">
    <source>
        <dbReference type="SAM" id="MobiDB-lite"/>
    </source>
</evidence>
<feature type="compositionally biased region" description="Gly residues" evidence="7">
    <location>
        <begin position="341"/>
        <end position="357"/>
    </location>
</feature>
<name>A0A9W7AYA2_9STRA</name>
<accession>A0A9W7AYA2</accession>
<feature type="coiled-coil region" evidence="6">
    <location>
        <begin position="996"/>
        <end position="1023"/>
    </location>
</feature>
<organism evidence="10 11">
    <name type="scientific">Triparma laevis f. inornata</name>
    <dbReference type="NCBI Taxonomy" id="1714386"/>
    <lineage>
        <taxon>Eukaryota</taxon>
        <taxon>Sar</taxon>
        <taxon>Stramenopiles</taxon>
        <taxon>Ochrophyta</taxon>
        <taxon>Bolidophyceae</taxon>
        <taxon>Parmales</taxon>
        <taxon>Triparmaceae</taxon>
        <taxon>Triparma</taxon>
    </lineage>
</organism>
<keyword evidence="5 8" id="KW-0472">Membrane</keyword>
<dbReference type="GO" id="GO:0005886">
    <property type="term" value="C:plasma membrane"/>
    <property type="evidence" value="ECO:0007669"/>
    <property type="project" value="InterPro"/>
</dbReference>
<evidence type="ECO:0000256" key="3">
    <source>
        <dbReference type="ARBA" id="ARBA00022692"/>
    </source>
</evidence>
<evidence type="ECO:0000256" key="5">
    <source>
        <dbReference type="ARBA" id="ARBA00023136"/>
    </source>
</evidence>
<feature type="transmembrane region" description="Helical" evidence="8">
    <location>
        <begin position="469"/>
        <end position="486"/>
    </location>
</feature>
<feature type="region of interest" description="Disordered" evidence="7">
    <location>
        <begin position="53"/>
        <end position="79"/>
    </location>
</feature>
<feature type="region of interest" description="Disordered" evidence="7">
    <location>
        <begin position="96"/>
        <end position="143"/>
    </location>
</feature>